<accession>A0A1B9AT47</accession>
<evidence type="ECO:0000313" key="1">
    <source>
        <dbReference type="EMBL" id="OCA87062.1"/>
    </source>
</evidence>
<dbReference type="AlphaFoldDB" id="A0A1B9AT47"/>
<reference evidence="2" key="1">
    <citation type="submission" date="2016-05" db="EMBL/GenBank/DDBJ databases">
        <authorList>
            <person name="Liu B."/>
            <person name="Wang J."/>
            <person name="Zhu Y."/>
            <person name="Liu G."/>
            <person name="Chen Q."/>
            <person name="Chen Z."/>
            <person name="Lan J."/>
            <person name="Che J."/>
            <person name="Ge C."/>
            <person name="Shi H."/>
            <person name="Pan Z."/>
            <person name="Liu X."/>
        </authorList>
    </citation>
    <scope>NUCLEOTIDE SEQUENCE [LARGE SCALE GENOMIC DNA]</scope>
    <source>
        <strain evidence="2">FJAT-27215</strain>
    </source>
</reference>
<dbReference type="EMBL" id="MAYT01000023">
    <property type="protein sequence ID" value="OCA87062.1"/>
    <property type="molecule type" value="Genomic_DNA"/>
</dbReference>
<proteinExistence type="predicted"/>
<keyword evidence="2" id="KW-1185">Reference proteome</keyword>
<sequence>MTAADAENLMNQLKNGEINECHVSKEHFLIFQRELVKREDFKHFRGIAQRGGSVIYHYMAEPRS</sequence>
<gene>
    <name evidence="1" type="ORF">A8F95_07240</name>
</gene>
<dbReference type="Proteomes" id="UP000092578">
    <property type="component" value="Unassembled WGS sequence"/>
</dbReference>
<evidence type="ECO:0000313" key="2">
    <source>
        <dbReference type="Proteomes" id="UP000092578"/>
    </source>
</evidence>
<comment type="caution">
    <text evidence="1">The sequence shown here is derived from an EMBL/GenBank/DDBJ whole genome shotgun (WGS) entry which is preliminary data.</text>
</comment>
<evidence type="ECO:0008006" key="3">
    <source>
        <dbReference type="Google" id="ProtNLM"/>
    </source>
</evidence>
<name>A0A1B9AT47_9BACI</name>
<dbReference type="RefSeq" id="WP_065410518.1">
    <property type="nucleotide sequence ID" value="NZ_MAYT01000023.1"/>
</dbReference>
<protein>
    <recommendedName>
        <fullName evidence="3">Abortive phage infection protein</fullName>
    </recommendedName>
</protein>
<organism evidence="1 2">
    <name type="scientific">Pseudobacillus wudalianchiensis</name>
    <dbReference type="NCBI Taxonomy" id="1743143"/>
    <lineage>
        <taxon>Bacteria</taxon>
        <taxon>Bacillati</taxon>
        <taxon>Bacillota</taxon>
        <taxon>Bacilli</taxon>
        <taxon>Bacillales</taxon>
        <taxon>Bacillaceae</taxon>
        <taxon>Pseudobacillus</taxon>
    </lineage>
</organism>